<dbReference type="EMBL" id="QSSQ01000025">
    <property type="protein sequence ID" value="RGM00573.1"/>
    <property type="molecule type" value="Genomic_DNA"/>
</dbReference>
<keyword evidence="3" id="KW-0472">Membrane</keyword>
<dbReference type="Pfam" id="PF01547">
    <property type="entry name" value="SBP_bac_1"/>
    <property type="match status" value="1"/>
</dbReference>
<dbReference type="SUPFAM" id="SSF53850">
    <property type="entry name" value="Periplasmic binding protein-like II"/>
    <property type="match status" value="1"/>
</dbReference>
<keyword evidence="4" id="KW-0564">Palmitate</keyword>
<evidence type="ECO:0000256" key="2">
    <source>
        <dbReference type="ARBA" id="ARBA00022729"/>
    </source>
</evidence>
<dbReference type="PANTHER" id="PTHR43649:SF33">
    <property type="entry name" value="POLYGALACTURONAN_RHAMNOGALACTURONAN-BINDING PROTEIN YTCQ"/>
    <property type="match status" value="1"/>
</dbReference>
<protein>
    <submittedName>
        <fullName evidence="6">Extracellular solute-binding protein</fullName>
    </submittedName>
</protein>
<dbReference type="InterPro" id="IPR006059">
    <property type="entry name" value="SBP"/>
</dbReference>
<evidence type="ECO:0000256" key="4">
    <source>
        <dbReference type="ARBA" id="ARBA00023139"/>
    </source>
</evidence>
<dbReference type="AlphaFoldDB" id="A0A3E4U2G8"/>
<keyword evidence="2" id="KW-0732">Signal</keyword>
<accession>A0A3E4U2G8</accession>
<evidence type="ECO:0000313" key="7">
    <source>
        <dbReference type="Proteomes" id="UP000261257"/>
    </source>
</evidence>
<dbReference type="PANTHER" id="PTHR43649">
    <property type="entry name" value="ARABINOSE-BINDING PROTEIN-RELATED"/>
    <property type="match status" value="1"/>
</dbReference>
<reference evidence="6 7" key="1">
    <citation type="submission" date="2018-08" db="EMBL/GenBank/DDBJ databases">
        <title>A genome reference for cultivated species of the human gut microbiota.</title>
        <authorList>
            <person name="Zou Y."/>
            <person name="Xue W."/>
            <person name="Luo G."/>
        </authorList>
    </citation>
    <scope>NUCLEOTIDE SEQUENCE [LARGE SCALE GENOMIC DNA]</scope>
    <source>
        <strain evidence="6 7">TF05-11AC</strain>
    </source>
</reference>
<evidence type="ECO:0000256" key="3">
    <source>
        <dbReference type="ARBA" id="ARBA00023136"/>
    </source>
</evidence>
<organism evidence="6 7">
    <name type="scientific">Hungatella hathewayi</name>
    <dbReference type="NCBI Taxonomy" id="154046"/>
    <lineage>
        <taxon>Bacteria</taxon>
        <taxon>Bacillati</taxon>
        <taxon>Bacillota</taxon>
        <taxon>Clostridia</taxon>
        <taxon>Lachnospirales</taxon>
        <taxon>Lachnospiraceae</taxon>
        <taxon>Hungatella</taxon>
    </lineage>
</organism>
<evidence type="ECO:0000313" key="6">
    <source>
        <dbReference type="EMBL" id="RGM00573.1"/>
    </source>
</evidence>
<comment type="caution">
    <text evidence="6">The sequence shown here is derived from an EMBL/GenBank/DDBJ whole genome shotgun (WGS) entry which is preliminary data.</text>
</comment>
<gene>
    <name evidence="6" type="ORF">DXC39_20725</name>
</gene>
<proteinExistence type="predicted"/>
<sequence length="543" mass="61457">MEKEKQMMNDKKMNRKMNGKKSLKGRMKKAGFLTMAAVLAVSVSACGKKETEMAGNAEAPATIRIVTSVDAQFQVDNNPVIDAIEKAANVKLEIEVPPINNYLDRLNVIMASGELPDIVFLQETTDSSFYKWADDGLLIPLDEYLPDLPNVTANTTEDQLKAGVVPTSGKLYAFPRPHAENFNGAVIRQDWLDKLGLEMPETIEEFEKVATAFTFEDPDGDGQDNTYGFSMTNVNDNYNYNNLSVFYSAFNLHKSFCPDENGKVTIIQDQPGYYDMMDFFRRMYEKGVLDPEWYTNQGYAETDKFKFGQTGIDSLYIKPVSLFSTDVYTGTKSAFPDSRLGFIYPLKKDENSQSYYETTASTWGGYAISSSCSQIDRVLQFIDWCYSEEGRTLMNIGIQGITYDSFTTTEDGTLAKINYKDDQYENSLKYVSKYFTFITALDGMRLVAVGDSPENQDAYINMETTYRNNVEMAYIPTIQVLTSYSKLMKDNPELGSKLDEACAKYIIGNSTREEFVDYIENTYVPAFADVITEMQDYYDSNLK</sequence>
<evidence type="ECO:0000256" key="5">
    <source>
        <dbReference type="ARBA" id="ARBA00023288"/>
    </source>
</evidence>
<keyword evidence="5" id="KW-0449">Lipoprotein</keyword>
<dbReference type="InterPro" id="IPR050490">
    <property type="entry name" value="Bact_solute-bd_prot1"/>
</dbReference>
<keyword evidence="1" id="KW-1003">Cell membrane</keyword>
<name>A0A3E4U2G8_9FIRM</name>
<dbReference type="Proteomes" id="UP000261257">
    <property type="component" value="Unassembled WGS sequence"/>
</dbReference>
<evidence type="ECO:0000256" key="1">
    <source>
        <dbReference type="ARBA" id="ARBA00022475"/>
    </source>
</evidence>
<dbReference type="Gene3D" id="3.40.190.10">
    <property type="entry name" value="Periplasmic binding protein-like II"/>
    <property type="match status" value="2"/>
</dbReference>